<evidence type="ECO:0000313" key="3">
    <source>
        <dbReference type="Proteomes" id="UP000077315"/>
    </source>
</evidence>
<evidence type="ECO:0008006" key="4">
    <source>
        <dbReference type="Google" id="ProtNLM"/>
    </source>
</evidence>
<dbReference type="InParanoid" id="A0A167PQW3"/>
<dbReference type="GeneID" id="29003052"/>
<evidence type="ECO:0000256" key="1">
    <source>
        <dbReference type="SAM" id="SignalP"/>
    </source>
</evidence>
<feature type="chain" id="PRO_5007891264" description="N-formylglutamate amidohydrolase" evidence="1">
    <location>
        <begin position="18"/>
        <end position="296"/>
    </location>
</feature>
<name>A0A167PQW3_PHYB8</name>
<keyword evidence="1" id="KW-0732">Signal</keyword>
<dbReference type="Gene3D" id="3.40.630.40">
    <property type="entry name" value="Zn-dependent exopeptidases"/>
    <property type="match status" value="1"/>
</dbReference>
<dbReference type="Proteomes" id="UP000077315">
    <property type="component" value="Unassembled WGS sequence"/>
</dbReference>
<gene>
    <name evidence="2" type="ORF">PHYBLDRAFT_69684</name>
</gene>
<reference evidence="3" key="1">
    <citation type="submission" date="2015-06" db="EMBL/GenBank/DDBJ databases">
        <title>Expansion of signal transduction pathways in fungi by whole-genome duplication.</title>
        <authorList>
            <consortium name="DOE Joint Genome Institute"/>
            <person name="Corrochano L.M."/>
            <person name="Kuo A."/>
            <person name="Marcet-Houben M."/>
            <person name="Polaino S."/>
            <person name="Salamov A."/>
            <person name="Villalobos J.M."/>
            <person name="Alvarez M.I."/>
            <person name="Avalos J."/>
            <person name="Benito E.P."/>
            <person name="Benoit I."/>
            <person name="Burger G."/>
            <person name="Camino L.P."/>
            <person name="Canovas D."/>
            <person name="Cerda-Olmedo E."/>
            <person name="Cheng J.-F."/>
            <person name="Dominguez A."/>
            <person name="Elias M."/>
            <person name="Eslava A.P."/>
            <person name="Glaser F."/>
            <person name="Grimwood J."/>
            <person name="Gutierrez G."/>
            <person name="Heitman J."/>
            <person name="Henrissat B."/>
            <person name="Iturriaga E.A."/>
            <person name="Lang B.F."/>
            <person name="Lavin J.L."/>
            <person name="Lee S."/>
            <person name="Li W."/>
            <person name="Lindquist E."/>
            <person name="Lopez-Garcia S."/>
            <person name="Luque E.M."/>
            <person name="Marcos A.T."/>
            <person name="Martin J."/>
            <person name="McCluskey K."/>
            <person name="Medina H.R."/>
            <person name="Miralles-Duran A."/>
            <person name="Miyazaki A."/>
            <person name="Munoz-Torres E."/>
            <person name="Oguiza J.A."/>
            <person name="Ohm R."/>
            <person name="Olmedo M."/>
            <person name="Orejas M."/>
            <person name="Ortiz-Castellanos L."/>
            <person name="Pisabarro A.G."/>
            <person name="Rodriguez-Romero J."/>
            <person name="Ruiz-Herrera J."/>
            <person name="Ruiz-Vazquez R."/>
            <person name="Sanz C."/>
            <person name="Schackwitz W."/>
            <person name="Schmutz J."/>
            <person name="Shahriari M."/>
            <person name="Shelest E."/>
            <person name="Silva-Franco F."/>
            <person name="Soanes D."/>
            <person name="Syed K."/>
            <person name="Tagua V.G."/>
            <person name="Talbot N.J."/>
            <person name="Thon M."/>
            <person name="De vries R.P."/>
            <person name="Wiebenga A."/>
            <person name="Yadav J.S."/>
            <person name="Braun E.L."/>
            <person name="Baker S."/>
            <person name="Garre V."/>
            <person name="Horwitz B."/>
            <person name="Torres-Martinez S."/>
            <person name="Idnurm A."/>
            <person name="Herrera-Estrella A."/>
            <person name="Gabaldon T."/>
            <person name="Grigoriev I.V."/>
        </authorList>
    </citation>
    <scope>NUCLEOTIDE SEQUENCE [LARGE SCALE GENOMIC DNA]</scope>
    <source>
        <strain evidence="3">NRRL 1555(-)</strain>
    </source>
</reference>
<evidence type="ECO:0000313" key="2">
    <source>
        <dbReference type="EMBL" id="OAD78369.1"/>
    </source>
</evidence>
<dbReference type="EMBL" id="KV440973">
    <property type="protein sequence ID" value="OAD78369.1"/>
    <property type="molecule type" value="Genomic_DNA"/>
</dbReference>
<keyword evidence="3" id="KW-1185">Reference proteome</keyword>
<dbReference type="SUPFAM" id="SSF53187">
    <property type="entry name" value="Zn-dependent exopeptidases"/>
    <property type="match status" value="1"/>
</dbReference>
<feature type="signal peptide" evidence="1">
    <location>
        <begin position="1"/>
        <end position="17"/>
    </location>
</feature>
<dbReference type="AlphaFoldDB" id="A0A167PQW3"/>
<dbReference type="VEuPathDB" id="FungiDB:PHYBLDRAFT_69684"/>
<protein>
    <recommendedName>
        <fullName evidence="4">N-formylglutamate amidohydrolase</fullName>
    </recommendedName>
</protein>
<sequence>MLIFWLVLGTMVLGTMATSLQIPFTKDSPIAYSPGKLPLIITVPHGGLWEPSDIPDRTAKGSLLLADAFTKNIALDIADRITAHYNSRPHLIFQVRRRKVDVNRCEDQGVESDKGRLLWKEYHGTIEAAANNLLKEYPHGLLIDLHGHTHTHGMIELGYLLNTADIHEAKGLDERVLNQSSIQSLAQRHKSRIHPSDLLFGNHSFGEALQQAQIDSLGVVPSPKNPLPVSDALYFHGGYTVERHRSKNQRIGLDAIQIEMPQKARFSPTGRQALVESISQAVITMLDRYYLTRAKL</sequence>
<accession>A0A167PQW3</accession>
<dbReference type="RefSeq" id="XP_018296409.1">
    <property type="nucleotide sequence ID" value="XM_018442146.1"/>
</dbReference>
<organism evidence="2 3">
    <name type="scientific">Phycomyces blakesleeanus (strain ATCC 8743b / DSM 1359 / FGSC 10004 / NBRC 33097 / NRRL 1555)</name>
    <dbReference type="NCBI Taxonomy" id="763407"/>
    <lineage>
        <taxon>Eukaryota</taxon>
        <taxon>Fungi</taxon>
        <taxon>Fungi incertae sedis</taxon>
        <taxon>Mucoromycota</taxon>
        <taxon>Mucoromycotina</taxon>
        <taxon>Mucoromycetes</taxon>
        <taxon>Mucorales</taxon>
        <taxon>Phycomycetaceae</taxon>
        <taxon>Phycomyces</taxon>
    </lineage>
</organism>
<proteinExistence type="predicted"/>
<dbReference type="OrthoDB" id="71260at2759"/>